<evidence type="ECO:0000313" key="3">
    <source>
        <dbReference type="Proteomes" id="UP000314294"/>
    </source>
</evidence>
<accession>A0A4Z2HG68</accession>
<organism evidence="2 3">
    <name type="scientific">Liparis tanakae</name>
    <name type="common">Tanaka's snailfish</name>
    <dbReference type="NCBI Taxonomy" id="230148"/>
    <lineage>
        <taxon>Eukaryota</taxon>
        <taxon>Metazoa</taxon>
        <taxon>Chordata</taxon>
        <taxon>Craniata</taxon>
        <taxon>Vertebrata</taxon>
        <taxon>Euteleostomi</taxon>
        <taxon>Actinopterygii</taxon>
        <taxon>Neopterygii</taxon>
        <taxon>Teleostei</taxon>
        <taxon>Neoteleostei</taxon>
        <taxon>Acanthomorphata</taxon>
        <taxon>Eupercaria</taxon>
        <taxon>Perciformes</taxon>
        <taxon>Cottioidei</taxon>
        <taxon>Cottales</taxon>
        <taxon>Liparidae</taxon>
        <taxon>Liparis</taxon>
    </lineage>
</organism>
<evidence type="ECO:0000256" key="1">
    <source>
        <dbReference type="SAM" id="MobiDB-lite"/>
    </source>
</evidence>
<evidence type="ECO:0000313" key="2">
    <source>
        <dbReference type="EMBL" id="TNN64225.1"/>
    </source>
</evidence>
<feature type="region of interest" description="Disordered" evidence="1">
    <location>
        <begin position="25"/>
        <end position="45"/>
    </location>
</feature>
<name>A0A4Z2HG68_9TELE</name>
<proteinExistence type="predicted"/>
<dbReference type="EMBL" id="SRLO01000257">
    <property type="protein sequence ID" value="TNN64225.1"/>
    <property type="molecule type" value="Genomic_DNA"/>
</dbReference>
<sequence length="115" mass="13651">MQVRDVGKAKPSYHQSRYWRWLDGRQQSHSSRCQGKRARSFHADSSTNAEMYRSCRGRSFNESDVDEKGRTRTRTCCLIGEQTLCPPRDTRIELWVPSNYWESDLELHKWVLKDL</sequence>
<dbReference type="Proteomes" id="UP000314294">
    <property type="component" value="Unassembled WGS sequence"/>
</dbReference>
<dbReference type="AlphaFoldDB" id="A0A4Z2HG68"/>
<protein>
    <submittedName>
        <fullName evidence="2">Uncharacterized protein</fullName>
    </submittedName>
</protein>
<reference evidence="2 3" key="1">
    <citation type="submission" date="2019-03" db="EMBL/GenBank/DDBJ databases">
        <title>First draft genome of Liparis tanakae, snailfish: a comprehensive survey of snailfish specific genes.</title>
        <authorList>
            <person name="Kim W."/>
            <person name="Song I."/>
            <person name="Jeong J.-H."/>
            <person name="Kim D."/>
            <person name="Kim S."/>
            <person name="Ryu S."/>
            <person name="Song J.Y."/>
            <person name="Lee S.K."/>
        </authorList>
    </citation>
    <scope>NUCLEOTIDE SEQUENCE [LARGE SCALE GENOMIC DNA]</scope>
    <source>
        <tissue evidence="2">Muscle</tissue>
    </source>
</reference>
<gene>
    <name evidence="2" type="ORF">EYF80_025593</name>
</gene>
<comment type="caution">
    <text evidence="2">The sequence shown here is derived from an EMBL/GenBank/DDBJ whole genome shotgun (WGS) entry which is preliminary data.</text>
</comment>
<keyword evidence="3" id="KW-1185">Reference proteome</keyword>